<dbReference type="InterPro" id="IPR029061">
    <property type="entry name" value="THDP-binding"/>
</dbReference>
<evidence type="ECO:0000256" key="12">
    <source>
        <dbReference type="PIRSR" id="PIRSR000159-50"/>
    </source>
</evidence>
<feature type="binding site" evidence="12">
    <location>
        <position position="698"/>
    </location>
    <ligand>
        <name>[4Fe-4S] cluster</name>
        <dbReference type="ChEBI" id="CHEBI:49883"/>
        <label>2</label>
    </ligand>
</feature>
<feature type="binding site" evidence="12">
    <location>
        <position position="754"/>
    </location>
    <ligand>
        <name>[4Fe-4S] cluster</name>
        <dbReference type="ChEBI" id="CHEBI:49883"/>
        <label>1</label>
    </ligand>
</feature>
<feature type="binding site" evidence="12">
    <location>
        <position position="809"/>
    </location>
    <ligand>
        <name>[4Fe-4S] cluster</name>
        <dbReference type="ChEBI" id="CHEBI:49883"/>
        <label>3</label>
    </ligand>
</feature>
<dbReference type="InterPro" id="IPR009014">
    <property type="entry name" value="Transketo_C/PFOR_II"/>
</dbReference>
<accession>D8LXF8</accession>
<dbReference type="PANTHER" id="PTHR32154">
    <property type="entry name" value="PYRUVATE-FLAVODOXIN OXIDOREDUCTASE-RELATED"/>
    <property type="match status" value="1"/>
</dbReference>
<evidence type="ECO:0000256" key="3">
    <source>
        <dbReference type="ARBA" id="ARBA00022723"/>
    </source>
</evidence>
<keyword evidence="3 12" id="KW-0479">Metal-binding</keyword>
<proteinExistence type="inferred from homology"/>
<keyword evidence="7 12" id="KW-0411">Iron-sulfur</keyword>
<dbReference type="InterPro" id="IPR017900">
    <property type="entry name" value="4Fe4S_Fe_S_CS"/>
</dbReference>
<dbReference type="PROSITE" id="PS51379">
    <property type="entry name" value="4FE4S_FER_2"/>
    <property type="match status" value="2"/>
</dbReference>
<dbReference type="SUPFAM" id="SSF52518">
    <property type="entry name" value="Thiamin diphosphate-binding fold (THDP-binding)"/>
    <property type="match status" value="2"/>
</dbReference>
<dbReference type="GeneID" id="24918463"/>
<dbReference type="Gene3D" id="3.40.50.970">
    <property type="match status" value="2"/>
</dbReference>
<evidence type="ECO:0000256" key="1">
    <source>
        <dbReference type="ARBA" id="ARBA00022448"/>
    </source>
</evidence>
<evidence type="ECO:0000256" key="8">
    <source>
        <dbReference type="ARBA" id="ARBA00053024"/>
    </source>
</evidence>
<dbReference type="SUPFAM" id="SSF54862">
    <property type="entry name" value="4Fe-4S ferredoxins"/>
    <property type="match status" value="1"/>
</dbReference>
<evidence type="ECO:0000256" key="9">
    <source>
        <dbReference type="ARBA" id="ARBA00061065"/>
    </source>
</evidence>
<feature type="binding site" evidence="12">
    <location>
        <position position="694"/>
    </location>
    <ligand>
        <name>[4Fe-4S] cluster</name>
        <dbReference type="ChEBI" id="CHEBI:49883"/>
        <label>1</label>
    </ligand>
</feature>
<evidence type="ECO:0000256" key="2">
    <source>
        <dbReference type="ARBA" id="ARBA00022485"/>
    </source>
</evidence>
<dbReference type="PROSITE" id="PS00198">
    <property type="entry name" value="4FE4S_FER_1"/>
    <property type="match status" value="1"/>
</dbReference>
<feature type="binding site" evidence="12">
    <location>
        <position position="837"/>
    </location>
    <ligand>
        <name>[4Fe-4S] cluster</name>
        <dbReference type="ChEBI" id="CHEBI:49883"/>
        <label>3</label>
    </ligand>
</feature>
<feature type="binding site" evidence="12">
    <location>
        <position position="812"/>
    </location>
    <ligand>
        <name>[4Fe-4S] cluster</name>
        <dbReference type="ChEBI" id="CHEBI:49883"/>
        <label>3</label>
    </ligand>
</feature>
<dbReference type="SUPFAM" id="SSF53323">
    <property type="entry name" value="Pyruvate-ferredoxin oxidoreductase, PFOR, domain III"/>
    <property type="match status" value="1"/>
</dbReference>
<feature type="binding site" evidence="12">
    <location>
        <position position="691"/>
    </location>
    <ligand>
        <name>[4Fe-4S] cluster</name>
        <dbReference type="ChEBI" id="CHEBI:49883"/>
        <label>1</label>
    </ligand>
</feature>
<dbReference type="NCBIfam" id="TIGR02176">
    <property type="entry name" value="pyruv_ox_red"/>
    <property type="match status" value="1"/>
</dbReference>
<dbReference type="InterPro" id="IPR033412">
    <property type="entry name" value="PFOR_II"/>
</dbReference>
<dbReference type="FunFam" id="3.40.50.920:FF:000007">
    <property type="entry name" value="Pyruvate:ferredoxin (Flavodoxin) oxidoreductase"/>
    <property type="match status" value="1"/>
</dbReference>
<dbReference type="OMA" id="NTVMQVC"/>
<evidence type="ECO:0000259" key="13">
    <source>
        <dbReference type="PROSITE" id="PS51379"/>
    </source>
</evidence>
<dbReference type="InterPro" id="IPR002869">
    <property type="entry name" value="Pyrv_flavodox_OxRed_cen"/>
</dbReference>
<comment type="cofactor">
    <cofactor evidence="12">
        <name>[4Fe-4S] cluster</name>
        <dbReference type="ChEBI" id="CHEBI:49883"/>
    </cofactor>
    <text evidence="12">Binds 3 [4Fe-4S] clusters per subunit.</text>
</comment>
<dbReference type="InterPro" id="IPR050722">
    <property type="entry name" value="Pyruvate:ferred/Flavod_OxRd"/>
</dbReference>
<organism evidence="14">
    <name type="scientific">Blastocystis hominis</name>
    <dbReference type="NCBI Taxonomy" id="12968"/>
    <lineage>
        <taxon>Eukaryota</taxon>
        <taxon>Sar</taxon>
        <taxon>Stramenopiles</taxon>
        <taxon>Bigyra</taxon>
        <taxon>Opalozoa</taxon>
        <taxon>Opalinata</taxon>
        <taxon>Blastocystidae</taxon>
        <taxon>Blastocystis</taxon>
    </lineage>
</organism>
<dbReference type="Gene3D" id="3.30.70.20">
    <property type="match status" value="1"/>
</dbReference>
<sequence length="1185" mass="129936">MRVACDGNEAAAASAYNVSETAIIFPITPSSPMGEHCDNWSVQGRKNIFGQPVRVVEMQSEAGAMGALHGALVGGALGTTFSSSQGLMLMIPDMYVFVAGELLPGVLHVASRSVAKQTGCLYCDYSDVFTTRGTGFSYLSSHSVQEAHDLALVAHIAALESSYPMLHFFDGFRTSHEVASIEMITPDEVKKIYPFDKALEFKKRGLNPTHPECMGVVEGGDTWMQHALANGPLLAKIPDNVQAAMDKVASITGRQYHLFDYVGAPDADRVIVVMGASASTVEETVNYLNQHGEKVGVMKVHLWRPFSLKHFTAALPKTVSSICVLDKTREDGAYGEPLYEDVCAVVNDMDRKIKVVGGRFGIGGKQFTPTMAKAAFDNLKAEKPKNRFSLGIVDDVCHSDLPLGPKIHVGGENTKQCILYGLGSDGTVGATQEAVKLIVDNTKLNAQAYFGFDAHKSGGLTVTHLRFGPEKITSEYNIENADYVGCHTSGYVHKYDMLSTIKEGGTFVLNAPWKTVEELDANLPPAMKHQIAEKKVKLYVIDASAVAQKVGLRQRINMVMQAVFFKLSKVLPEDQATKLIADNIRTRYAKKGEEVVNMNITAMEQAGKELVEIDYPSSWIDYKMEPLHKFPPNATDAYKNLQYHVAMITGDQLPVSAFIPGGRQETDTAQFEKRGMATIVPVWNKDTCTQCNQCASICPHSVIRPFLMDAEETKKAPASFTYLPAVGDELKGLNFTIQASPLDCTGCEVCATVCPTESLKMEPLTKVSAVQSKNWDFAMTLTNKGHLVDKTTVKGLAFQEPMLEFNGACAGCGEMTVVKMLTQLFGDRISFADAMGCTMVSLGGTGVVPFTRNQRGHGPTWGCSMFEDNAEYGYGIYKSQVVRRNKLTSAVEAALASSAPSPALKAALQKWYDGRQDPDVSIACYDELLPLLEKEKSKPEIKAVADYQDMLPKATTWILGGDGWAYDIGFGGLDHVMASGDDIKCLVVDTEMYANTGGQQSKATQMSAVAKFAAGGKRLMKKDLGKHMMGYKNVYVASIAVGADPRQAIKALIEAQTYNGPAIVISYSPCQQHGFPSKLGMSHLAEEEQRAVECGYWPLYRYDPRRAEKGENPFQLDFKKLKGKVSDYLAGQNRYNILERQQPAVAEELHKQLQEEIEKRHAERVRMAMSDKQLWKELNKVYGKK</sequence>
<dbReference type="InterPro" id="IPR002880">
    <property type="entry name" value="Pyrv_Fd/Flavodoxin_OxRdtase_N"/>
</dbReference>
<feature type="binding site" evidence="12">
    <location>
        <position position="744"/>
    </location>
    <ligand>
        <name>[4Fe-4S] cluster</name>
        <dbReference type="ChEBI" id="CHEBI:49883"/>
        <label>2</label>
    </ligand>
</feature>
<dbReference type="FunFam" id="3.40.50.970:FF:000012">
    <property type="entry name" value="Pyruvate:ferredoxin (Flavodoxin) oxidoreductase"/>
    <property type="match status" value="1"/>
</dbReference>
<dbReference type="InterPro" id="IPR011766">
    <property type="entry name" value="TPP_enzyme_TPP-bd"/>
</dbReference>
<keyword evidence="6 12" id="KW-0408">Iron</keyword>
<dbReference type="InterPro" id="IPR019752">
    <property type="entry name" value="Pyrv/ketoisovalerate_OxRed_cat"/>
</dbReference>
<dbReference type="InterPro" id="IPR011895">
    <property type="entry name" value="Pyrv_flavodox_OxRed"/>
</dbReference>
<feature type="domain" description="4Fe-4S ferredoxin-type" evidence="13">
    <location>
        <begin position="735"/>
        <end position="764"/>
    </location>
</feature>
<evidence type="ECO:0000313" key="14">
    <source>
        <dbReference type="EMBL" id="CBK20953.2"/>
    </source>
</evidence>
<dbReference type="GO" id="GO:0005506">
    <property type="term" value="F:iron ion binding"/>
    <property type="evidence" value="ECO:0007669"/>
    <property type="project" value="InterPro"/>
</dbReference>
<keyword evidence="5" id="KW-0560">Oxidoreductase</keyword>
<dbReference type="EMBL" id="FN668639">
    <property type="protein sequence ID" value="CBK20953.2"/>
    <property type="molecule type" value="Genomic_DNA"/>
</dbReference>
<evidence type="ECO:0000256" key="7">
    <source>
        <dbReference type="ARBA" id="ARBA00023014"/>
    </source>
</evidence>
<evidence type="ECO:0000256" key="6">
    <source>
        <dbReference type="ARBA" id="ARBA00023004"/>
    </source>
</evidence>
<evidence type="ECO:0000256" key="10">
    <source>
        <dbReference type="ARBA" id="ARBA00067011"/>
    </source>
</evidence>
<feature type="binding site" evidence="12">
    <location>
        <position position="750"/>
    </location>
    <ligand>
        <name>[4Fe-4S] cluster</name>
        <dbReference type="ChEBI" id="CHEBI:49883"/>
        <label>2</label>
    </ligand>
</feature>
<protein>
    <recommendedName>
        <fullName evidence="10">pyruvate dehydrogenase (NADP(+))</fullName>
        <ecNumber evidence="10">1.2.1.51</ecNumber>
    </recommendedName>
    <alternativeName>
        <fullName evidence="11">Pyruvate:NADP(+) oxidoreductase</fullName>
    </alternativeName>
</protein>
<feature type="binding site" evidence="12">
    <location>
        <position position="688"/>
    </location>
    <ligand>
        <name>[4Fe-4S] cluster</name>
        <dbReference type="ChEBI" id="CHEBI:49883"/>
        <label>1</label>
    </ligand>
</feature>
<keyword evidence="4" id="KW-0249">Electron transport</keyword>
<dbReference type="PANTHER" id="PTHR32154:SF0">
    <property type="entry name" value="PYRUVATE-FLAVODOXIN OXIDOREDUCTASE-RELATED"/>
    <property type="match status" value="1"/>
</dbReference>
<evidence type="ECO:0000256" key="11">
    <source>
        <dbReference type="ARBA" id="ARBA00076877"/>
    </source>
</evidence>
<dbReference type="Pfam" id="PF17147">
    <property type="entry name" value="PFOR_II"/>
    <property type="match status" value="1"/>
</dbReference>
<dbReference type="GO" id="GO:0051539">
    <property type="term" value="F:4 iron, 4 sulfur cluster binding"/>
    <property type="evidence" value="ECO:0007669"/>
    <property type="project" value="UniProtKB-KW"/>
</dbReference>
<feature type="domain" description="4Fe-4S ferredoxin-type" evidence="13">
    <location>
        <begin position="679"/>
        <end position="708"/>
    </location>
</feature>
<keyword evidence="15" id="KW-1185">Reference proteome</keyword>
<dbReference type="GO" id="GO:0050243">
    <property type="term" value="F:pyruvate dehydrogenase (NADP+) activity"/>
    <property type="evidence" value="ECO:0007669"/>
    <property type="project" value="UniProtKB-EC"/>
</dbReference>
<dbReference type="Pfam" id="PF01558">
    <property type="entry name" value="POR"/>
    <property type="match status" value="1"/>
</dbReference>
<dbReference type="GO" id="GO:0006979">
    <property type="term" value="P:response to oxidative stress"/>
    <property type="evidence" value="ECO:0007669"/>
    <property type="project" value="TreeGrafter"/>
</dbReference>
<dbReference type="SMART" id="SM00890">
    <property type="entry name" value="EKR"/>
    <property type="match status" value="1"/>
</dbReference>
<dbReference type="RefSeq" id="XP_012895001.1">
    <property type="nucleotide sequence ID" value="XM_013039547.1"/>
</dbReference>
<dbReference type="Gene3D" id="3.40.920.10">
    <property type="entry name" value="Pyruvate-ferredoxin oxidoreductase, PFOR, domain III"/>
    <property type="match status" value="1"/>
</dbReference>
<dbReference type="GO" id="GO:0030976">
    <property type="term" value="F:thiamine pyrophosphate binding"/>
    <property type="evidence" value="ECO:0007669"/>
    <property type="project" value="InterPro"/>
</dbReference>
<dbReference type="AlphaFoldDB" id="D8LXF8"/>
<gene>
    <name evidence="14" type="ORF">GSBLH_T00001188001</name>
</gene>
<dbReference type="FunFam" id="3.30.70.20:FF:000022">
    <property type="entry name" value="Pyruvate:ferredoxin (Flavodoxin) oxidoreductase"/>
    <property type="match status" value="1"/>
</dbReference>
<dbReference type="Proteomes" id="UP000008312">
    <property type="component" value="Unassembled WGS sequence"/>
</dbReference>
<dbReference type="Pfam" id="PF10371">
    <property type="entry name" value="EKR"/>
    <property type="match status" value="1"/>
</dbReference>
<dbReference type="InterPro" id="IPR017896">
    <property type="entry name" value="4Fe4S_Fe-S-bd"/>
</dbReference>
<comment type="similarity">
    <text evidence="9">In the N-terminal section; belongs to the pyruvate:ferredoxin/flavodoxin oxidoreductase family.</text>
</comment>
<evidence type="ECO:0000313" key="15">
    <source>
        <dbReference type="Proteomes" id="UP000008312"/>
    </source>
</evidence>
<feature type="binding site" evidence="12">
    <location>
        <position position="747"/>
    </location>
    <ligand>
        <name>[4Fe-4S] cluster</name>
        <dbReference type="ChEBI" id="CHEBI:49883"/>
        <label>2</label>
    </ligand>
</feature>
<dbReference type="InParanoid" id="D8LXF8"/>
<evidence type="ECO:0000256" key="4">
    <source>
        <dbReference type="ARBA" id="ARBA00022982"/>
    </source>
</evidence>
<dbReference type="EC" id="1.2.1.51" evidence="10"/>
<dbReference type="OrthoDB" id="1688044at2759"/>
<dbReference type="Pfam" id="PF12838">
    <property type="entry name" value="Fer4_7"/>
    <property type="match status" value="1"/>
</dbReference>
<dbReference type="FunFam" id="3.40.920.10:FF:000001">
    <property type="entry name" value="Pyruvate:ferredoxin (Flavodoxin) oxidoreductase"/>
    <property type="match status" value="1"/>
</dbReference>
<feature type="binding site" evidence="12">
    <location>
        <position position="1070"/>
    </location>
    <ligand>
        <name>[4Fe-4S] cluster</name>
        <dbReference type="ChEBI" id="CHEBI:49883"/>
        <label>3</label>
    </ligand>
</feature>
<dbReference type="Gene3D" id="3.40.50.920">
    <property type="match status" value="1"/>
</dbReference>
<dbReference type="SUPFAM" id="SSF52922">
    <property type="entry name" value="TK C-terminal domain-like"/>
    <property type="match status" value="1"/>
</dbReference>
<dbReference type="InterPro" id="IPR019456">
    <property type="entry name" value="Pyrv-flavodox_OxRtase_EKR"/>
</dbReference>
<dbReference type="PIRSF" id="PIRSF000159">
    <property type="entry name" value="NifJ"/>
    <property type="match status" value="1"/>
</dbReference>
<dbReference type="Pfam" id="PF02775">
    <property type="entry name" value="TPP_enzyme_C"/>
    <property type="match status" value="1"/>
</dbReference>
<name>D8LXF8_BLAHO</name>
<dbReference type="GO" id="GO:0022900">
    <property type="term" value="P:electron transport chain"/>
    <property type="evidence" value="ECO:0007669"/>
    <property type="project" value="InterPro"/>
</dbReference>
<dbReference type="Pfam" id="PF01855">
    <property type="entry name" value="POR_N"/>
    <property type="match status" value="1"/>
</dbReference>
<comment type="catalytic activity">
    <reaction evidence="8">
        <text>pyruvate + NADP(+) + CoA = acetyl-CoA + CO2 + NADPH</text>
        <dbReference type="Rhea" id="RHEA:17425"/>
        <dbReference type="ChEBI" id="CHEBI:15361"/>
        <dbReference type="ChEBI" id="CHEBI:16526"/>
        <dbReference type="ChEBI" id="CHEBI:57287"/>
        <dbReference type="ChEBI" id="CHEBI:57288"/>
        <dbReference type="ChEBI" id="CHEBI:57783"/>
        <dbReference type="ChEBI" id="CHEBI:58349"/>
        <dbReference type="EC" id="1.2.1.51"/>
    </reaction>
</comment>
<keyword evidence="2 12" id="KW-0004">4Fe-4S</keyword>
<evidence type="ECO:0000256" key="5">
    <source>
        <dbReference type="ARBA" id="ARBA00023002"/>
    </source>
</evidence>
<keyword evidence="1" id="KW-0813">Transport</keyword>
<reference evidence="14" key="1">
    <citation type="submission" date="2010-02" db="EMBL/GenBank/DDBJ databases">
        <title>Sequencing and annotation of the Blastocystis hominis genome.</title>
        <authorList>
            <person name="Wincker P."/>
        </authorList>
    </citation>
    <scope>NUCLEOTIDE SEQUENCE</scope>
    <source>
        <strain evidence="14">Singapore isolate B</strain>
    </source>
</reference>
<dbReference type="CDD" id="cd07034">
    <property type="entry name" value="TPP_PYR_PFOR_IOR-alpha_like"/>
    <property type="match status" value="1"/>
</dbReference>